<dbReference type="EMBL" id="CABIKO010000693">
    <property type="protein sequence ID" value="VVA38807.1"/>
    <property type="molecule type" value="Genomic_DNA"/>
</dbReference>
<dbReference type="EMBL" id="JAJFAZ020000007">
    <property type="protein sequence ID" value="KAI5317886.1"/>
    <property type="molecule type" value="Genomic_DNA"/>
</dbReference>
<protein>
    <submittedName>
        <fullName evidence="2">PREDICTED: PRUPE_2G059100</fullName>
    </submittedName>
</protein>
<proteinExistence type="predicted"/>
<evidence type="ECO:0000313" key="3">
    <source>
        <dbReference type="Proteomes" id="UP000327085"/>
    </source>
</evidence>
<keyword evidence="4" id="KW-1185">Reference proteome</keyword>
<sequence length="152" mass="16656">MGEKIGNYLGTFFIVDRGLNGDCLGSFLHIRVGLNVSEPLKRYVMLRLVVEEPAMYVLCCWVLAEAFDGQGRQRDDVEVKVERGAESPLASIFERRQVDYSCAPGLGNPFSGDTRLENSGEVQGSDSLVEAEGIHISDGIGEFNKGKQIALD</sequence>
<dbReference type="Gramene" id="VVA38807">
    <property type="protein sequence ID" value="VVA38807"/>
    <property type="gene ID" value="Prudul26B031976"/>
</dbReference>
<evidence type="ECO:0000313" key="4">
    <source>
        <dbReference type="Proteomes" id="UP001054821"/>
    </source>
</evidence>
<reference evidence="1 4" key="3">
    <citation type="journal article" date="2022" name="G3 (Bethesda)">
        <title>Whole-genome sequence and methylome profiling of the almond [Prunus dulcis (Mill.) D.A. Webb] cultivar 'Nonpareil'.</title>
        <authorList>
            <person name="D'Amico-Willman K.M."/>
            <person name="Ouma W.Z."/>
            <person name="Meulia T."/>
            <person name="Sideli G.M."/>
            <person name="Gradziel T.M."/>
            <person name="Fresnedo-Ramirez J."/>
        </authorList>
    </citation>
    <scope>NUCLEOTIDE SEQUENCE [LARGE SCALE GENOMIC DNA]</scope>
    <source>
        <strain evidence="1">Clone GOH B32 T37-40</strain>
    </source>
</reference>
<reference evidence="2" key="1">
    <citation type="submission" date="2019-07" db="EMBL/GenBank/DDBJ databases">
        <authorList>
            <person name="Alioto T."/>
            <person name="Alioto T."/>
            <person name="Gomez Garrido J."/>
        </authorList>
    </citation>
    <scope>NUCLEOTIDE SEQUENCE</scope>
</reference>
<organism evidence="2 3">
    <name type="scientific">Prunus dulcis</name>
    <name type="common">Almond</name>
    <name type="synonym">Amygdalus dulcis</name>
    <dbReference type="NCBI Taxonomy" id="3755"/>
    <lineage>
        <taxon>Eukaryota</taxon>
        <taxon>Viridiplantae</taxon>
        <taxon>Streptophyta</taxon>
        <taxon>Embryophyta</taxon>
        <taxon>Tracheophyta</taxon>
        <taxon>Spermatophyta</taxon>
        <taxon>Magnoliopsida</taxon>
        <taxon>eudicotyledons</taxon>
        <taxon>Gunneridae</taxon>
        <taxon>Pentapetalae</taxon>
        <taxon>rosids</taxon>
        <taxon>fabids</taxon>
        <taxon>Rosales</taxon>
        <taxon>Rosaceae</taxon>
        <taxon>Amygdaloideae</taxon>
        <taxon>Amygdaleae</taxon>
        <taxon>Prunus</taxon>
    </lineage>
</organism>
<dbReference type="Proteomes" id="UP001054821">
    <property type="component" value="Chromosome 7"/>
</dbReference>
<name>A0A5E4GG37_PRUDU</name>
<evidence type="ECO:0000313" key="1">
    <source>
        <dbReference type="EMBL" id="KAI5317886.1"/>
    </source>
</evidence>
<dbReference type="Proteomes" id="UP000327085">
    <property type="component" value="Chromosome 7"/>
</dbReference>
<dbReference type="InParanoid" id="A0A5E4GG37"/>
<dbReference type="AlphaFoldDB" id="A0A5E4GG37"/>
<gene>
    <name evidence="2" type="ORF">ALMOND_2B031976</name>
    <name evidence="1" type="ORF">L3X38_037593</name>
</gene>
<evidence type="ECO:0000313" key="2">
    <source>
        <dbReference type="EMBL" id="VVA38807.1"/>
    </source>
</evidence>
<accession>A0A5E4GG37</accession>
<reference evidence="3" key="2">
    <citation type="journal article" date="2020" name="Plant J.">
        <title>Transposons played a major role in the diversification between the closely related almond and peach genomes: results from the almond genome sequence.</title>
        <authorList>
            <person name="Alioto T."/>
            <person name="Alexiou K.G."/>
            <person name="Bardil A."/>
            <person name="Barteri F."/>
            <person name="Castanera R."/>
            <person name="Cruz F."/>
            <person name="Dhingra A."/>
            <person name="Duval H."/>
            <person name="Fernandez I Marti A."/>
            <person name="Frias L."/>
            <person name="Galan B."/>
            <person name="Garcia J.L."/>
            <person name="Howad W."/>
            <person name="Gomez-Garrido J."/>
            <person name="Gut M."/>
            <person name="Julca I."/>
            <person name="Morata J."/>
            <person name="Puigdomenech P."/>
            <person name="Ribeca P."/>
            <person name="Rubio Cabetas M.J."/>
            <person name="Vlasova A."/>
            <person name="Wirthensohn M."/>
            <person name="Garcia-Mas J."/>
            <person name="Gabaldon T."/>
            <person name="Casacuberta J.M."/>
            <person name="Arus P."/>
        </authorList>
    </citation>
    <scope>NUCLEOTIDE SEQUENCE [LARGE SCALE GENOMIC DNA]</scope>
    <source>
        <strain evidence="3">cv. Texas</strain>
    </source>
</reference>